<dbReference type="GO" id="GO:0016491">
    <property type="term" value="F:oxidoreductase activity"/>
    <property type="evidence" value="ECO:0007669"/>
    <property type="project" value="UniProtKB-KW"/>
</dbReference>
<dbReference type="CDD" id="cd06184">
    <property type="entry name" value="flavohem_like_fad_nad_binding"/>
    <property type="match status" value="1"/>
</dbReference>
<dbReference type="InterPro" id="IPR017927">
    <property type="entry name" value="FAD-bd_FR_type"/>
</dbReference>
<dbReference type="InterPro" id="IPR050415">
    <property type="entry name" value="MRET"/>
</dbReference>
<dbReference type="PANTHER" id="PTHR47354:SF8">
    <property type="entry name" value="1,2-PHENYLACETYL-COA EPOXIDASE, SUBUNIT E"/>
    <property type="match status" value="1"/>
</dbReference>
<dbReference type="RefSeq" id="WP_007330416.1">
    <property type="nucleotide sequence ID" value="NZ_AMCW01000011.1"/>
</dbReference>
<dbReference type="EMBL" id="AMCW01000011">
    <property type="protein sequence ID" value="EKK04285.1"/>
    <property type="molecule type" value="Genomic_DNA"/>
</dbReference>
<evidence type="ECO:0000256" key="4">
    <source>
        <dbReference type="ARBA" id="ARBA00022723"/>
    </source>
</evidence>
<dbReference type="InterPro" id="IPR008333">
    <property type="entry name" value="Cbr1-like_FAD-bd_dom"/>
</dbReference>
<protein>
    <submittedName>
        <fullName evidence="11">Flavohemoprotein</fullName>
    </submittedName>
</protein>
<dbReference type="SUPFAM" id="SSF54292">
    <property type="entry name" value="2Fe-2S ferredoxin-like"/>
    <property type="match status" value="1"/>
</dbReference>
<dbReference type="InterPro" id="IPR006058">
    <property type="entry name" value="2Fe2S_fd_BS"/>
</dbReference>
<dbReference type="InterPro" id="IPR001041">
    <property type="entry name" value="2Fe-2S_ferredoxin-type"/>
</dbReference>
<dbReference type="Pfam" id="PF00111">
    <property type="entry name" value="Fer2"/>
    <property type="match status" value="1"/>
</dbReference>
<evidence type="ECO:0000256" key="7">
    <source>
        <dbReference type="ARBA" id="ARBA00023004"/>
    </source>
</evidence>
<dbReference type="Gene3D" id="3.10.20.30">
    <property type="match status" value="1"/>
</dbReference>
<name>K5CJQ3_RHOBT</name>
<accession>K5CJQ3</accession>
<organism evidence="11 12">
    <name type="scientific">Rhodopirellula baltica SH28</name>
    <dbReference type="NCBI Taxonomy" id="993517"/>
    <lineage>
        <taxon>Bacteria</taxon>
        <taxon>Pseudomonadati</taxon>
        <taxon>Planctomycetota</taxon>
        <taxon>Planctomycetia</taxon>
        <taxon>Pirellulales</taxon>
        <taxon>Pirellulaceae</taxon>
        <taxon>Rhodopirellula</taxon>
    </lineage>
</organism>
<evidence type="ECO:0000256" key="5">
    <source>
        <dbReference type="ARBA" id="ARBA00022827"/>
    </source>
</evidence>
<dbReference type="InterPro" id="IPR036010">
    <property type="entry name" value="2Fe-2S_ferredoxin-like_sf"/>
</dbReference>
<proteinExistence type="predicted"/>
<comment type="cofactor">
    <cofactor evidence="1">
        <name>FAD</name>
        <dbReference type="ChEBI" id="CHEBI:57692"/>
    </cofactor>
</comment>
<dbReference type="InterPro" id="IPR017938">
    <property type="entry name" value="Riboflavin_synthase-like_b-brl"/>
</dbReference>
<dbReference type="SUPFAM" id="SSF63380">
    <property type="entry name" value="Riboflavin synthase domain-like"/>
    <property type="match status" value="1"/>
</dbReference>
<dbReference type="PATRIC" id="fig|993517.3.peg.424"/>
<evidence type="ECO:0000256" key="2">
    <source>
        <dbReference type="ARBA" id="ARBA00022630"/>
    </source>
</evidence>
<evidence type="ECO:0000313" key="12">
    <source>
        <dbReference type="Proteomes" id="UP000007993"/>
    </source>
</evidence>
<keyword evidence="8" id="KW-0411">Iron-sulfur</keyword>
<keyword evidence="3" id="KW-0001">2Fe-2S</keyword>
<keyword evidence="5" id="KW-0274">FAD</keyword>
<dbReference type="PANTHER" id="PTHR47354">
    <property type="entry name" value="NADH OXIDOREDUCTASE HCR"/>
    <property type="match status" value="1"/>
</dbReference>
<dbReference type="CDD" id="cd00207">
    <property type="entry name" value="fer2"/>
    <property type="match status" value="1"/>
</dbReference>
<evidence type="ECO:0000256" key="6">
    <source>
        <dbReference type="ARBA" id="ARBA00023002"/>
    </source>
</evidence>
<dbReference type="PROSITE" id="PS51085">
    <property type="entry name" value="2FE2S_FER_2"/>
    <property type="match status" value="1"/>
</dbReference>
<dbReference type="PRINTS" id="PR00410">
    <property type="entry name" value="PHEHYDRXLASE"/>
</dbReference>
<dbReference type="GO" id="GO:0050660">
    <property type="term" value="F:flavin adenine dinucleotide binding"/>
    <property type="evidence" value="ECO:0007669"/>
    <property type="project" value="TreeGrafter"/>
</dbReference>
<dbReference type="Pfam" id="PF00175">
    <property type="entry name" value="NAD_binding_1"/>
    <property type="match status" value="1"/>
</dbReference>
<feature type="domain" description="FAD-binding FR-type" evidence="10">
    <location>
        <begin position="75"/>
        <end position="180"/>
    </location>
</feature>
<evidence type="ECO:0000259" key="9">
    <source>
        <dbReference type="PROSITE" id="PS51085"/>
    </source>
</evidence>
<dbReference type="InterPro" id="IPR012675">
    <property type="entry name" value="Beta-grasp_dom_sf"/>
</dbReference>
<dbReference type="Gene3D" id="3.40.50.80">
    <property type="entry name" value="Nucleotide-binding domain of ferredoxin-NADP reductase (FNR) module"/>
    <property type="match status" value="1"/>
</dbReference>
<keyword evidence="2" id="KW-0285">Flavoprotein</keyword>
<gene>
    <name evidence="11" type="ORF">RBSH_00386</name>
</gene>
<dbReference type="GO" id="GO:0046872">
    <property type="term" value="F:metal ion binding"/>
    <property type="evidence" value="ECO:0007669"/>
    <property type="project" value="UniProtKB-KW"/>
</dbReference>
<dbReference type="Proteomes" id="UP000007993">
    <property type="component" value="Unassembled WGS sequence"/>
</dbReference>
<dbReference type="GO" id="GO:0051537">
    <property type="term" value="F:2 iron, 2 sulfur cluster binding"/>
    <property type="evidence" value="ECO:0007669"/>
    <property type="project" value="UniProtKB-KW"/>
</dbReference>
<evidence type="ECO:0000313" key="11">
    <source>
        <dbReference type="EMBL" id="EKK04285.1"/>
    </source>
</evidence>
<feature type="domain" description="2Fe-2S ferredoxin-type" evidence="9">
    <location>
        <begin position="356"/>
        <end position="438"/>
    </location>
</feature>
<reference evidence="11 12" key="1">
    <citation type="journal article" date="2013" name="Mar. Genomics">
        <title>Expression of sulfatases in Rhodopirellula baltica and the diversity of sulfatases in the genus Rhodopirellula.</title>
        <authorList>
            <person name="Wegner C.E."/>
            <person name="Richter-Heitmann T."/>
            <person name="Klindworth A."/>
            <person name="Klockow C."/>
            <person name="Richter M."/>
            <person name="Achstetter T."/>
            <person name="Glockner F.O."/>
            <person name="Harder J."/>
        </authorList>
    </citation>
    <scope>NUCLEOTIDE SEQUENCE [LARGE SCALE GENOMIC DNA]</scope>
    <source>
        <strain evidence="11 12">SH28</strain>
    </source>
</reference>
<evidence type="ECO:0000256" key="8">
    <source>
        <dbReference type="ARBA" id="ARBA00023014"/>
    </source>
</evidence>
<keyword evidence="6" id="KW-0560">Oxidoreductase</keyword>
<dbReference type="PROSITE" id="PS00197">
    <property type="entry name" value="2FE2S_FER_1"/>
    <property type="match status" value="1"/>
</dbReference>
<dbReference type="PROSITE" id="PS51384">
    <property type="entry name" value="FAD_FR"/>
    <property type="match status" value="1"/>
</dbReference>
<dbReference type="Pfam" id="PF00970">
    <property type="entry name" value="FAD_binding_6"/>
    <property type="match status" value="1"/>
</dbReference>
<evidence type="ECO:0000259" key="10">
    <source>
        <dbReference type="PROSITE" id="PS51384"/>
    </source>
</evidence>
<keyword evidence="4" id="KW-0479">Metal-binding</keyword>
<dbReference type="InterPro" id="IPR039261">
    <property type="entry name" value="FNR_nucleotide-bd"/>
</dbReference>
<dbReference type="Gene3D" id="2.40.30.10">
    <property type="entry name" value="Translation factors"/>
    <property type="match status" value="1"/>
</dbReference>
<dbReference type="AlphaFoldDB" id="K5CJQ3"/>
<dbReference type="SUPFAM" id="SSF52343">
    <property type="entry name" value="Ferredoxin reductase-like, C-terminal NADP-linked domain"/>
    <property type="match status" value="1"/>
</dbReference>
<sequence>MSPSLFFAAIFCGSCFLLFVGSADAIEEWEWKRLTRKRLPKLRSGKAIDAVSAKLADQSASAAKPDVTNHPSRWKGWRSASVQSVKDESPDCRSFVFVPTDGEPFPPFLGGQYLTVRLKDPSSGKNVSRCYSLSSGPDEPHYRITVKRVPGGMMSNLLHDTIDVGDRIEIQAPKGKFHYSVEESQSPDPEPLNLVAAGIGITPMLSMLFQSLNERTDRDVNLFYQVRNTIDAPFLAPIREIAKMLEATTGVRVHLWFSKPEDDDLRPGDSIGRLSAERIVDRLGHHRGEYLICGPDVFMNVIAEGLIECGASADRVMFESFGGKSKSVGALAVPACDPCSDASDIDESNSDDAVGWNVTFQTSGKSASFEAGMDGLLDVAESLDVDVDSGCRSGDCGACVRRLLSGEVRYAEAPECDVEDGEAVLCVAKPVSEVVVDA</sequence>
<dbReference type="InterPro" id="IPR001433">
    <property type="entry name" value="OxRdtase_FAD/NAD-bd"/>
</dbReference>
<evidence type="ECO:0000256" key="1">
    <source>
        <dbReference type="ARBA" id="ARBA00001974"/>
    </source>
</evidence>
<comment type="caution">
    <text evidence="11">The sequence shown here is derived from an EMBL/GenBank/DDBJ whole genome shotgun (WGS) entry which is preliminary data.</text>
</comment>
<evidence type="ECO:0000256" key="3">
    <source>
        <dbReference type="ARBA" id="ARBA00022714"/>
    </source>
</evidence>
<keyword evidence="7" id="KW-0408">Iron</keyword>